<dbReference type="EMBL" id="FOSC01000010">
    <property type="protein sequence ID" value="SFK09160.1"/>
    <property type="molecule type" value="Genomic_DNA"/>
</dbReference>
<gene>
    <name evidence="1" type="ORF">SAMN05216429_11062</name>
</gene>
<dbReference type="InterPro" id="IPR029069">
    <property type="entry name" value="HotDog_dom_sf"/>
</dbReference>
<dbReference type="SUPFAM" id="SSF54637">
    <property type="entry name" value="Thioesterase/thiol ester dehydrase-isomerase"/>
    <property type="match status" value="1"/>
</dbReference>
<sequence>MSADARDYPSVEQLVPHRGGMSLLDAITGLGDDWLEARARITAESLFQSDGQVPAWVGLEYLAQAAAAFMGAVNGQGAGAARIGFLTGSRRYQSERPAFKVGSVLTLRVERIGVADNGLAMFEGSLVCHPPQGQAFDARGRLTVYEPDDSTQFYGEQP</sequence>
<accession>A0A1I3WP64</accession>
<reference evidence="1 2" key="1">
    <citation type="submission" date="2016-10" db="EMBL/GenBank/DDBJ databases">
        <authorList>
            <person name="de Groot N.N."/>
        </authorList>
    </citation>
    <scope>NUCLEOTIDE SEQUENCE [LARGE SCALE GENOMIC DNA]</scope>
    <source>
        <strain evidence="1 2">IBRC-M 10445</strain>
    </source>
</reference>
<proteinExistence type="predicted"/>
<dbReference type="PIRSF" id="PIRSF020565">
    <property type="entry name" value="3Ho_Ac_ACP_DH_prd"/>
    <property type="match status" value="1"/>
</dbReference>
<dbReference type="Gene3D" id="3.10.129.10">
    <property type="entry name" value="Hotdog Thioesterase"/>
    <property type="match status" value="1"/>
</dbReference>
<dbReference type="OrthoDB" id="9800188at2"/>
<evidence type="ECO:0000313" key="1">
    <source>
        <dbReference type="EMBL" id="SFK09160.1"/>
    </source>
</evidence>
<dbReference type="AlphaFoldDB" id="A0A1I3WP64"/>
<name>A0A1I3WP64_9GAMM</name>
<organism evidence="1 2">
    <name type="scientific">Marinobacter persicus</name>
    <dbReference type="NCBI Taxonomy" id="930118"/>
    <lineage>
        <taxon>Bacteria</taxon>
        <taxon>Pseudomonadati</taxon>
        <taxon>Pseudomonadota</taxon>
        <taxon>Gammaproteobacteria</taxon>
        <taxon>Pseudomonadales</taxon>
        <taxon>Marinobacteraceae</taxon>
        <taxon>Marinobacter</taxon>
    </lineage>
</organism>
<dbReference type="InterPro" id="IPR016776">
    <property type="entry name" value="ApeP-like_dehydratase"/>
</dbReference>
<protein>
    <submittedName>
        <fullName evidence="1">Predicted 3-hydroxylacyl-ACP dehydratase, HotDog domain</fullName>
    </submittedName>
</protein>
<dbReference type="RefSeq" id="WP_091705770.1">
    <property type="nucleotide sequence ID" value="NZ_BMYN01000006.1"/>
</dbReference>
<dbReference type="Proteomes" id="UP000199445">
    <property type="component" value="Unassembled WGS sequence"/>
</dbReference>
<dbReference type="Pfam" id="PF22817">
    <property type="entry name" value="ApeP-like"/>
    <property type="match status" value="1"/>
</dbReference>
<evidence type="ECO:0000313" key="2">
    <source>
        <dbReference type="Proteomes" id="UP000199445"/>
    </source>
</evidence>
<keyword evidence="2" id="KW-1185">Reference proteome</keyword>